<proteinExistence type="predicted"/>
<dbReference type="KEGG" id="rli:RLO149_c020340"/>
<keyword evidence="2" id="KW-0812">Transmembrane</keyword>
<evidence type="ECO:0000256" key="1">
    <source>
        <dbReference type="SAM" id="MobiDB-lite"/>
    </source>
</evidence>
<dbReference type="HOGENOM" id="CLU_1371325_0_0_5"/>
<dbReference type="InterPro" id="IPR009325">
    <property type="entry name" value="DUF983"/>
</dbReference>
<feature type="transmembrane region" description="Helical" evidence="2">
    <location>
        <begin position="133"/>
        <end position="154"/>
    </location>
</feature>
<evidence type="ECO:0000256" key="2">
    <source>
        <dbReference type="SAM" id="Phobius"/>
    </source>
</evidence>
<evidence type="ECO:0000313" key="3">
    <source>
        <dbReference type="EMBL" id="AEI94015.1"/>
    </source>
</evidence>
<keyword evidence="2" id="KW-1133">Transmembrane helix</keyword>
<name>F7ZL04_ROSLO</name>
<dbReference type="STRING" id="391595.RLO149_c020340"/>
<dbReference type="Pfam" id="PF06170">
    <property type="entry name" value="DUF983"/>
    <property type="match status" value="1"/>
</dbReference>
<protein>
    <recommendedName>
        <fullName evidence="5">Zinc-finger protein</fullName>
    </recommendedName>
</protein>
<evidence type="ECO:0008006" key="5">
    <source>
        <dbReference type="Google" id="ProtNLM"/>
    </source>
</evidence>
<feature type="transmembrane region" description="Helical" evidence="2">
    <location>
        <begin position="160"/>
        <end position="178"/>
    </location>
</feature>
<reference evidence="3 4" key="1">
    <citation type="journal article" date="2011" name="BMC Genomics">
        <title>Comparative genome analysis and genome-guided physiological analysis of Roseobacter litoralis.</title>
        <authorList>
            <person name="Kalhoefer D."/>
            <person name="Thole S."/>
            <person name="Voget S."/>
            <person name="Lehmann R."/>
            <person name="Liesegang H."/>
            <person name="Wollher A."/>
            <person name="Daniel R."/>
            <person name="Simon M."/>
            <person name="Brinkhoff T."/>
        </authorList>
    </citation>
    <scope>NUCLEOTIDE SEQUENCE [LARGE SCALE GENOMIC DNA]</scope>
    <source>
        <strain evidence="4">ATCC 49566 / DSM 6996 / JCM 21268 / NBRC 15278 / OCh 149</strain>
    </source>
</reference>
<keyword evidence="4" id="KW-1185">Reference proteome</keyword>
<feature type="region of interest" description="Disordered" evidence="1">
    <location>
        <begin position="69"/>
        <end position="88"/>
    </location>
</feature>
<gene>
    <name evidence="3" type="ordered locus">RLO149_c020340</name>
</gene>
<evidence type="ECO:0000313" key="4">
    <source>
        <dbReference type="Proteomes" id="UP000001353"/>
    </source>
</evidence>
<accession>F7ZL04</accession>
<sequence>MRQRSFFVPTLTQTQHLHVSVANLHSFSRHPAAVTVDHLSIDTLRAHKSELLKPAGTSMNDMNRVTDQHASFENSDSAPEQDRDTKRSMLRGWRGKCPHCGSGPLMKSYLKVNDVCSVCREELYHHRADDGPAYLTILFVGHLMAPLLHVAFVTWRPEPLTLFTIFAVGCVALSLYLLPRLKGAIVGYQWARGMGGFGA</sequence>
<dbReference type="AlphaFoldDB" id="F7ZL04"/>
<organism evidence="3 4">
    <name type="scientific">Roseobacter litoralis (strain ATCC 49566 / DSM 6996 / JCM 21268 / NBRC 15278 / OCh 149)</name>
    <dbReference type="NCBI Taxonomy" id="391595"/>
    <lineage>
        <taxon>Bacteria</taxon>
        <taxon>Pseudomonadati</taxon>
        <taxon>Pseudomonadota</taxon>
        <taxon>Alphaproteobacteria</taxon>
        <taxon>Rhodobacterales</taxon>
        <taxon>Roseobacteraceae</taxon>
        <taxon>Roseobacter</taxon>
    </lineage>
</organism>
<keyword evidence="2" id="KW-0472">Membrane</keyword>
<dbReference type="EMBL" id="CP002623">
    <property type="protein sequence ID" value="AEI94015.1"/>
    <property type="molecule type" value="Genomic_DNA"/>
</dbReference>
<feature type="compositionally biased region" description="Polar residues" evidence="1">
    <location>
        <begin position="69"/>
        <end position="78"/>
    </location>
</feature>
<dbReference type="eggNOG" id="COG5349">
    <property type="taxonomic scope" value="Bacteria"/>
</dbReference>
<dbReference type="Proteomes" id="UP000001353">
    <property type="component" value="Chromosome"/>
</dbReference>